<evidence type="ECO:0000313" key="4">
    <source>
        <dbReference type="Proteomes" id="UP000437068"/>
    </source>
</evidence>
<evidence type="ECO:0000313" key="6">
    <source>
        <dbReference type="Proteomes" id="UP000488956"/>
    </source>
</evidence>
<dbReference type="EMBL" id="QXFX01010792">
    <property type="protein sequence ID" value="KAE9053600.1"/>
    <property type="molecule type" value="Genomic_DNA"/>
</dbReference>
<dbReference type="EMBL" id="QXGE01010960">
    <property type="protein sequence ID" value="KAE9259292.1"/>
    <property type="molecule type" value="Genomic_DNA"/>
</dbReference>
<dbReference type="EMBL" id="QXFZ01009973">
    <property type="protein sequence ID" value="KAE9054206.1"/>
    <property type="molecule type" value="Genomic_DNA"/>
</dbReference>
<reference evidence="4 5" key="1">
    <citation type="submission" date="2018-08" db="EMBL/GenBank/DDBJ databases">
        <title>Genomic investigation of the strawberry pathogen Phytophthora fragariae indicates pathogenicity is determined by transcriptional variation in three key races.</title>
        <authorList>
            <person name="Adams T.M."/>
            <person name="Armitage A.D."/>
            <person name="Sobczyk M.K."/>
            <person name="Bates H.J."/>
            <person name="Dunwell J.M."/>
            <person name="Nellist C.F."/>
            <person name="Harrison R.J."/>
        </authorList>
    </citation>
    <scope>NUCLEOTIDE SEQUENCE [LARGE SCALE GENOMIC DNA]</scope>
    <source>
        <strain evidence="3 4">A4</strain>
        <strain evidence="2 5">NOV-71</strain>
        <strain evidence="1 6">ONT-3</strain>
    </source>
</reference>
<protein>
    <submittedName>
        <fullName evidence="2">Uncharacterized protein</fullName>
    </submittedName>
</protein>
<gene>
    <name evidence="3" type="ORF">PF001_g33083</name>
    <name evidence="2" type="ORF">PF007_g32698</name>
    <name evidence="1" type="ORF">PF010_g32847</name>
</gene>
<dbReference type="Proteomes" id="UP000437068">
    <property type="component" value="Unassembled WGS sequence"/>
</dbReference>
<accession>A0A6A3PM29</accession>
<proteinExistence type="predicted"/>
<dbReference type="AlphaFoldDB" id="A0A6A3PM29"/>
<evidence type="ECO:0000313" key="3">
    <source>
        <dbReference type="EMBL" id="KAE9259292.1"/>
    </source>
</evidence>
<feature type="non-terminal residue" evidence="2">
    <location>
        <position position="1"/>
    </location>
</feature>
<dbReference type="Proteomes" id="UP000488956">
    <property type="component" value="Unassembled WGS sequence"/>
</dbReference>
<comment type="caution">
    <text evidence="2">The sequence shown here is derived from an EMBL/GenBank/DDBJ whole genome shotgun (WGS) entry which is preliminary data.</text>
</comment>
<organism evidence="2 5">
    <name type="scientific">Phytophthora fragariae</name>
    <dbReference type="NCBI Taxonomy" id="53985"/>
    <lineage>
        <taxon>Eukaryota</taxon>
        <taxon>Sar</taxon>
        <taxon>Stramenopiles</taxon>
        <taxon>Oomycota</taxon>
        <taxon>Peronosporomycetes</taxon>
        <taxon>Peronosporales</taxon>
        <taxon>Peronosporaceae</taxon>
        <taxon>Phytophthora</taxon>
    </lineage>
</organism>
<name>A0A6A3PM29_9STRA</name>
<dbReference type="Proteomes" id="UP000441208">
    <property type="component" value="Unassembled WGS sequence"/>
</dbReference>
<sequence>ADIYLGNGGGCSLSKEEALKMAERLDSFIRNGTPENTKLAEWLTIKATVQKEVLVLPPPRKRTRARKTVTVGGKLLTRETLAALASAKPTSTPKSKKRSKNTGCDIVLEAVV</sequence>
<evidence type="ECO:0000313" key="2">
    <source>
        <dbReference type="EMBL" id="KAE9054206.1"/>
    </source>
</evidence>
<evidence type="ECO:0000313" key="1">
    <source>
        <dbReference type="EMBL" id="KAE9053600.1"/>
    </source>
</evidence>
<evidence type="ECO:0000313" key="5">
    <source>
        <dbReference type="Proteomes" id="UP000441208"/>
    </source>
</evidence>